<dbReference type="SUPFAM" id="SSF56219">
    <property type="entry name" value="DNase I-like"/>
    <property type="match status" value="1"/>
</dbReference>
<comment type="caution">
    <text evidence="2">The sequence shown here is derived from an EMBL/GenBank/DDBJ whole genome shotgun (WGS) entry which is preliminary data.</text>
</comment>
<dbReference type="Proteomes" id="UP001165190">
    <property type="component" value="Unassembled WGS sequence"/>
</dbReference>
<proteinExistence type="predicted"/>
<gene>
    <name evidence="2" type="ORF">HRI_003203100</name>
</gene>
<dbReference type="EMBL" id="BSYR01000027">
    <property type="protein sequence ID" value="GMI95338.1"/>
    <property type="molecule type" value="Genomic_DNA"/>
</dbReference>
<dbReference type="OrthoDB" id="999675at2759"/>
<evidence type="ECO:0000313" key="3">
    <source>
        <dbReference type="Proteomes" id="UP001165190"/>
    </source>
</evidence>
<reference evidence="2" key="1">
    <citation type="submission" date="2023-05" db="EMBL/GenBank/DDBJ databases">
        <title>Genome and transcriptome analyses reveal genes involved in the formation of fine ridges on petal epidermal cells in Hibiscus trionum.</title>
        <authorList>
            <person name="Koshimizu S."/>
            <person name="Masuda S."/>
            <person name="Ishii T."/>
            <person name="Shirasu K."/>
            <person name="Hoshino A."/>
            <person name="Arita M."/>
        </authorList>
    </citation>
    <scope>NUCLEOTIDE SEQUENCE</scope>
    <source>
        <strain evidence="2">Hamamatsu line</strain>
    </source>
</reference>
<dbReference type="Pfam" id="PF03372">
    <property type="entry name" value="Exo_endo_phos"/>
    <property type="match status" value="1"/>
</dbReference>
<feature type="domain" description="Endonuclease/exonuclease/phosphatase" evidence="1">
    <location>
        <begin position="4"/>
        <end position="225"/>
    </location>
</feature>
<dbReference type="PANTHER" id="PTHR33710">
    <property type="entry name" value="BNAC02G09200D PROTEIN"/>
    <property type="match status" value="1"/>
</dbReference>
<evidence type="ECO:0000259" key="1">
    <source>
        <dbReference type="Pfam" id="PF03372"/>
    </source>
</evidence>
<name>A0A9W7IHB3_HIBTR</name>
<dbReference type="InterPro" id="IPR036691">
    <property type="entry name" value="Endo/exonu/phosph_ase_sf"/>
</dbReference>
<dbReference type="GO" id="GO:0003824">
    <property type="term" value="F:catalytic activity"/>
    <property type="evidence" value="ECO:0007669"/>
    <property type="project" value="InterPro"/>
</dbReference>
<protein>
    <recommendedName>
        <fullName evidence="1">Endonuclease/exonuclease/phosphatase domain-containing protein</fullName>
    </recommendedName>
</protein>
<accession>A0A9W7IHB3</accession>
<dbReference type="Gene3D" id="3.60.10.10">
    <property type="entry name" value="Endonuclease/exonuclease/phosphatase"/>
    <property type="match status" value="1"/>
</dbReference>
<keyword evidence="3" id="KW-1185">Reference proteome</keyword>
<evidence type="ECO:0000313" key="2">
    <source>
        <dbReference type="EMBL" id="GMI95338.1"/>
    </source>
</evidence>
<sequence>MKLLSWNVRGLGKPRTVRRLRHMLRDLKPDVIFFIETMVHENKMANIRRSFGYPNGIDVSSVGRSGGLSIGWKNSCNVNLRSFSARHIDVLFNGDSDGCHWRCTGFYGAPEEANRLESWNLLRGLNDCPETPWLIIGDFNEIMYSFEKQGGRVRSERQMERFRSMIEDCSLDDLDYLGTWFTWQKGRMADNNIRERLDRGLANSFWRDLFPDFSLKHLSHTFSDHCPLLLDTNKGLMGPPDQWVFRFEASWLLERTCELEVKRLWGASSGHLLHRLEYLKTGLWKWATALRRNRRHKESMLRKRLQDLAQAFPSDENLHELVDTQLEINLEMDKEELYWEQRARVNWLRNGDRNTTFFHRHASERRRKQRISKLTDADGSEVEETDAMSSIATNYFVDLFSTAGSTNVECILSGINPCITESMNTELDRDFDGEEVLRAIKSMSPLKSAGEDGLGAIFY</sequence>
<dbReference type="AlphaFoldDB" id="A0A9W7IHB3"/>
<dbReference type="PANTHER" id="PTHR33710:SF62">
    <property type="entry name" value="DUF4283 DOMAIN PROTEIN"/>
    <property type="match status" value="1"/>
</dbReference>
<dbReference type="InterPro" id="IPR005135">
    <property type="entry name" value="Endo/exonuclease/phosphatase"/>
</dbReference>
<organism evidence="2 3">
    <name type="scientific">Hibiscus trionum</name>
    <name type="common">Flower of an hour</name>
    <dbReference type="NCBI Taxonomy" id="183268"/>
    <lineage>
        <taxon>Eukaryota</taxon>
        <taxon>Viridiplantae</taxon>
        <taxon>Streptophyta</taxon>
        <taxon>Embryophyta</taxon>
        <taxon>Tracheophyta</taxon>
        <taxon>Spermatophyta</taxon>
        <taxon>Magnoliopsida</taxon>
        <taxon>eudicotyledons</taxon>
        <taxon>Gunneridae</taxon>
        <taxon>Pentapetalae</taxon>
        <taxon>rosids</taxon>
        <taxon>malvids</taxon>
        <taxon>Malvales</taxon>
        <taxon>Malvaceae</taxon>
        <taxon>Malvoideae</taxon>
        <taxon>Hibiscus</taxon>
    </lineage>
</organism>